<feature type="domain" description="N-acetyltransferase" evidence="1">
    <location>
        <begin position="9"/>
        <end position="172"/>
    </location>
</feature>
<dbReference type="PANTHER" id="PTHR43792:SF1">
    <property type="entry name" value="N-ACETYLTRANSFERASE DOMAIN-CONTAINING PROTEIN"/>
    <property type="match status" value="1"/>
</dbReference>
<evidence type="ECO:0000313" key="3">
    <source>
        <dbReference type="Proteomes" id="UP001210130"/>
    </source>
</evidence>
<evidence type="ECO:0000313" key="2">
    <source>
        <dbReference type="EMBL" id="WBW61590.1"/>
    </source>
</evidence>
<protein>
    <submittedName>
        <fullName evidence="2">GNAT family protein</fullName>
    </submittedName>
</protein>
<keyword evidence="3" id="KW-1185">Reference proteome</keyword>
<dbReference type="AlphaFoldDB" id="A0AAJ5QW55"/>
<reference evidence="2 3" key="1">
    <citation type="journal article" date="2023" name="Microbiol. Resour. Announc.">
        <title>Complete Genome Sequence of the First Colistin-Resistant Raoultella electrica Strain.</title>
        <authorList>
            <person name="Aldeia C."/>
            <person name="Campos-Madueno E.I."/>
            <person name="Sendi P."/>
            <person name="Endimiani A."/>
        </authorList>
    </citation>
    <scope>NUCLEOTIDE SEQUENCE [LARGE SCALE GENOMIC DNA]</scope>
    <source>
        <strain evidence="2 3">S2-IND-01-C</strain>
    </source>
</reference>
<proteinExistence type="predicted"/>
<organism evidence="2 3">
    <name type="scientific">Klebsiella electrica</name>
    <dbReference type="NCBI Taxonomy" id="1259973"/>
    <lineage>
        <taxon>Bacteria</taxon>
        <taxon>Pseudomonadati</taxon>
        <taxon>Pseudomonadota</taxon>
        <taxon>Gammaproteobacteria</taxon>
        <taxon>Enterobacterales</taxon>
        <taxon>Enterobacteriaceae</taxon>
        <taxon>Klebsiella/Raoultella group</taxon>
        <taxon>Klebsiella</taxon>
    </lineage>
</organism>
<dbReference type="RefSeq" id="WP_131049192.1">
    <property type="nucleotide sequence ID" value="NZ_CP041247.1"/>
</dbReference>
<dbReference type="Pfam" id="PF13302">
    <property type="entry name" value="Acetyltransf_3"/>
    <property type="match status" value="1"/>
</dbReference>
<dbReference type="InterPro" id="IPR051531">
    <property type="entry name" value="N-acetyltransferase"/>
</dbReference>
<dbReference type="EMBL" id="CP112887">
    <property type="protein sequence ID" value="WBW61590.1"/>
    <property type="molecule type" value="Genomic_DNA"/>
</dbReference>
<dbReference type="InterPro" id="IPR000182">
    <property type="entry name" value="GNAT_dom"/>
</dbReference>
<dbReference type="SUPFAM" id="SSF55729">
    <property type="entry name" value="Acyl-CoA N-acyltransferases (Nat)"/>
    <property type="match status" value="1"/>
</dbReference>
<gene>
    <name evidence="2" type="ORF">OR613_01110</name>
</gene>
<dbReference type="InterPro" id="IPR016181">
    <property type="entry name" value="Acyl_CoA_acyltransferase"/>
</dbReference>
<evidence type="ECO:0000259" key="1">
    <source>
        <dbReference type="PROSITE" id="PS51186"/>
    </source>
</evidence>
<dbReference type="Gene3D" id="3.40.630.30">
    <property type="match status" value="1"/>
</dbReference>
<dbReference type="Proteomes" id="UP001210130">
    <property type="component" value="Chromosome"/>
</dbReference>
<accession>A0AAJ5QW55</accession>
<dbReference type="PROSITE" id="PS51186">
    <property type="entry name" value="GNAT"/>
    <property type="match status" value="1"/>
</dbReference>
<sequence>MTELLTPRLHCSQLKQEDWSFFLALQRDPQVMLYIADSRPLSEIREAFDSRILPWSPGAKQWLSLVVRDRVTRIPLGLTGYQHHEGGCAEVGFLFTPTAQGCGYGYESLRALCDFAFSTGGVRRLTATVTAGNLASRNLLQKTGFLQEGELRECYWLNGRWHNDWLFGLLRRDYHTLNL</sequence>
<dbReference type="PANTHER" id="PTHR43792">
    <property type="entry name" value="GNAT FAMILY, PUTATIVE (AFU_ORTHOLOGUE AFUA_3G00765)-RELATED-RELATED"/>
    <property type="match status" value="1"/>
</dbReference>
<name>A0AAJ5QW55_9ENTR</name>
<dbReference type="GO" id="GO:0016747">
    <property type="term" value="F:acyltransferase activity, transferring groups other than amino-acyl groups"/>
    <property type="evidence" value="ECO:0007669"/>
    <property type="project" value="InterPro"/>
</dbReference>